<evidence type="ECO:0000256" key="5">
    <source>
        <dbReference type="ARBA" id="ARBA00022989"/>
    </source>
</evidence>
<evidence type="ECO:0000256" key="2">
    <source>
        <dbReference type="ARBA" id="ARBA00004127"/>
    </source>
</evidence>
<comment type="caution">
    <text evidence="9">The sequence shown here is derived from an EMBL/GenBank/DDBJ whole genome shotgun (WGS) entry which is preliminary data.</text>
</comment>
<dbReference type="GO" id="GO:0005794">
    <property type="term" value="C:Golgi apparatus"/>
    <property type="evidence" value="ECO:0007669"/>
    <property type="project" value="TreeGrafter"/>
</dbReference>
<keyword evidence="6 7" id="KW-0472">Membrane</keyword>
<accession>A0AAE1TD11</accession>
<dbReference type="Pfam" id="PF03208">
    <property type="entry name" value="PRA1"/>
    <property type="match status" value="1"/>
</dbReference>
<proteinExistence type="inferred from homology"/>
<evidence type="ECO:0000256" key="3">
    <source>
        <dbReference type="ARBA" id="ARBA00006483"/>
    </source>
</evidence>
<evidence type="ECO:0000256" key="4">
    <source>
        <dbReference type="ARBA" id="ARBA00022692"/>
    </source>
</evidence>
<keyword evidence="5 7" id="KW-1133">Transmembrane helix</keyword>
<sequence length="192" mass="21409">MRTSGYGTISEDDPEDASSLSSNTQFLSWTKERLQTIPGTAKPWEDIICPSRLALPLSFFNFIHRIKTNARVYRTNYVVVILLVVLLTLLRHPICVIIYGALVAAWSVLYLVRESPLRACGYEIDQRLVATLLLVVTGGLIFVSDVWDNILVGLCVGLFIVLVHAVMREAEEEDEDEAGIRLRHAASSSFTA</sequence>
<feature type="transmembrane region" description="Helical" evidence="7">
    <location>
        <begin position="72"/>
        <end position="90"/>
    </location>
</feature>
<dbReference type="EMBL" id="JAWXYG010000002">
    <property type="protein sequence ID" value="KAK4279365.1"/>
    <property type="molecule type" value="Genomic_DNA"/>
</dbReference>
<evidence type="ECO:0000313" key="9">
    <source>
        <dbReference type="EMBL" id="KAK4279365.1"/>
    </source>
</evidence>
<keyword evidence="10" id="KW-1185">Reference proteome</keyword>
<comment type="similarity">
    <text evidence="3 7">Belongs to the PRA1 family.</text>
</comment>
<dbReference type="PANTHER" id="PTHR19317:SF76">
    <property type="entry name" value="PRA1 FAMILY PROTEIN C"/>
    <property type="match status" value="1"/>
</dbReference>
<dbReference type="PANTHER" id="PTHR19317">
    <property type="entry name" value="PRENYLATED RAB ACCEPTOR 1-RELATED"/>
    <property type="match status" value="1"/>
</dbReference>
<organism evidence="9 10">
    <name type="scientific">Acacia crassicarpa</name>
    <name type="common">northern wattle</name>
    <dbReference type="NCBI Taxonomy" id="499986"/>
    <lineage>
        <taxon>Eukaryota</taxon>
        <taxon>Viridiplantae</taxon>
        <taxon>Streptophyta</taxon>
        <taxon>Embryophyta</taxon>
        <taxon>Tracheophyta</taxon>
        <taxon>Spermatophyta</taxon>
        <taxon>Magnoliopsida</taxon>
        <taxon>eudicotyledons</taxon>
        <taxon>Gunneridae</taxon>
        <taxon>Pentapetalae</taxon>
        <taxon>rosids</taxon>
        <taxon>fabids</taxon>
        <taxon>Fabales</taxon>
        <taxon>Fabaceae</taxon>
        <taxon>Caesalpinioideae</taxon>
        <taxon>mimosoid clade</taxon>
        <taxon>Acacieae</taxon>
        <taxon>Acacia</taxon>
    </lineage>
</organism>
<dbReference type="InterPro" id="IPR004895">
    <property type="entry name" value="Prenylated_rab_accept_PRA1"/>
</dbReference>
<comment type="function">
    <text evidence="1 7">May be involved in both secretory and endocytic intracellular trafficking in the endosomal/prevacuolar compartments.</text>
</comment>
<evidence type="ECO:0000313" key="10">
    <source>
        <dbReference type="Proteomes" id="UP001293593"/>
    </source>
</evidence>
<name>A0AAE1TD11_9FABA</name>
<protein>
    <recommendedName>
        <fullName evidence="7">PRA1 family protein</fullName>
    </recommendedName>
</protein>
<keyword evidence="4 7" id="KW-0812">Transmembrane</keyword>
<evidence type="ECO:0000256" key="6">
    <source>
        <dbReference type="ARBA" id="ARBA00023136"/>
    </source>
</evidence>
<reference evidence="9" key="1">
    <citation type="submission" date="2023-10" db="EMBL/GenBank/DDBJ databases">
        <title>Chromosome-level genome of the transformable northern wattle, Acacia crassicarpa.</title>
        <authorList>
            <person name="Massaro I."/>
            <person name="Sinha N.R."/>
            <person name="Poethig S."/>
            <person name="Leichty A.R."/>
        </authorList>
    </citation>
    <scope>NUCLEOTIDE SEQUENCE</scope>
    <source>
        <strain evidence="9">Acra3RX</strain>
        <tissue evidence="9">Leaf</tissue>
    </source>
</reference>
<evidence type="ECO:0000256" key="1">
    <source>
        <dbReference type="ARBA" id="ARBA00002501"/>
    </source>
</evidence>
<dbReference type="GO" id="GO:0005783">
    <property type="term" value="C:endoplasmic reticulum"/>
    <property type="evidence" value="ECO:0007669"/>
    <property type="project" value="TreeGrafter"/>
</dbReference>
<dbReference type="GO" id="GO:0016192">
    <property type="term" value="P:vesicle-mediated transport"/>
    <property type="evidence" value="ECO:0007669"/>
    <property type="project" value="TreeGrafter"/>
</dbReference>
<evidence type="ECO:0000256" key="7">
    <source>
        <dbReference type="RuleBase" id="RU363107"/>
    </source>
</evidence>
<feature type="region of interest" description="Disordered" evidence="8">
    <location>
        <begin position="1"/>
        <end position="21"/>
    </location>
</feature>
<dbReference type="Proteomes" id="UP001293593">
    <property type="component" value="Unassembled WGS sequence"/>
</dbReference>
<dbReference type="GO" id="GO:0016020">
    <property type="term" value="C:membrane"/>
    <property type="evidence" value="ECO:0007669"/>
    <property type="project" value="UniProtKB-SubCell"/>
</dbReference>
<evidence type="ECO:0000256" key="8">
    <source>
        <dbReference type="SAM" id="MobiDB-lite"/>
    </source>
</evidence>
<dbReference type="AlphaFoldDB" id="A0AAE1TD11"/>
<comment type="subcellular location">
    <subcellularLocation>
        <location evidence="2">Endomembrane system</location>
        <topology evidence="2">Multi-pass membrane protein</topology>
    </subcellularLocation>
    <subcellularLocation>
        <location evidence="7">Membrane</location>
        <topology evidence="7">Multi-pass membrane protein</topology>
    </subcellularLocation>
</comment>
<keyword evidence="7" id="KW-0813">Transport</keyword>
<feature type="transmembrane region" description="Helical" evidence="7">
    <location>
        <begin position="124"/>
        <end position="144"/>
    </location>
</feature>
<gene>
    <name evidence="9" type="ORF">QN277_011158</name>
</gene>
<feature type="transmembrane region" description="Helical" evidence="7">
    <location>
        <begin position="150"/>
        <end position="167"/>
    </location>
</feature>